<evidence type="ECO:0000313" key="8">
    <source>
        <dbReference type="EMBL" id="KKM78871.1"/>
    </source>
</evidence>
<keyword evidence="2" id="KW-0813">Transport</keyword>
<evidence type="ECO:0000256" key="5">
    <source>
        <dbReference type="ARBA" id="ARBA00022989"/>
    </source>
</evidence>
<comment type="subcellular location">
    <subcellularLocation>
        <location evidence="1">Endomembrane system</location>
        <topology evidence="1">Multi-pass membrane protein</topology>
    </subcellularLocation>
</comment>
<keyword evidence="5 7" id="KW-1133">Transmembrane helix</keyword>
<dbReference type="EMBL" id="LAZR01008421">
    <property type="protein sequence ID" value="KKM78871.1"/>
    <property type="molecule type" value="Genomic_DNA"/>
</dbReference>
<dbReference type="NCBIfam" id="NF009070">
    <property type="entry name" value="PRK12405.1"/>
    <property type="match status" value="1"/>
</dbReference>
<feature type="transmembrane region" description="Helical" evidence="7">
    <location>
        <begin position="180"/>
        <end position="202"/>
    </location>
</feature>
<keyword evidence="3 7" id="KW-0812">Transmembrane</keyword>
<sequence>MSPNHQPVTGTSSPSKDRDILVKGLWSNNPIFRMILGICATLAVTNMVINGIVMGLAVLLVTCASSVVISLMRNIIPRRARIAVFMLIVATFVIIIDQFLKAYFMPLSEALGPYVALIITNCIIMGRLEAFATSNNSWSSFMDALGVGLGYTFVLVSISLVRELLGFGSILGYQVLGGGWVPWVSMILPPGAFLILGLFIWIQRTISPVEEGG</sequence>
<feature type="transmembrane region" description="Helical" evidence="7">
    <location>
        <begin position="110"/>
        <end position="128"/>
    </location>
</feature>
<reference evidence="8" key="1">
    <citation type="journal article" date="2015" name="Nature">
        <title>Complex archaea that bridge the gap between prokaryotes and eukaryotes.</title>
        <authorList>
            <person name="Spang A."/>
            <person name="Saw J.H."/>
            <person name="Jorgensen S.L."/>
            <person name="Zaremba-Niedzwiedzka K."/>
            <person name="Martijn J."/>
            <person name="Lind A.E."/>
            <person name="van Eijk R."/>
            <person name="Schleper C."/>
            <person name="Guy L."/>
            <person name="Ettema T.J."/>
        </authorList>
    </citation>
    <scope>NUCLEOTIDE SEQUENCE</scope>
</reference>
<dbReference type="Pfam" id="PF02508">
    <property type="entry name" value="Rnf-Nqr"/>
    <property type="match status" value="1"/>
</dbReference>
<dbReference type="PANTHER" id="PTHR30586">
    <property type="entry name" value="ELECTRON TRANSPORT COMPLEX PROTEIN RNFE"/>
    <property type="match status" value="1"/>
</dbReference>
<proteinExistence type="predicted"/>
<comment type="caution">
    <text evidence="8">The sequence shown here is derived from an EMBL/GenBank/DDBJ whole genome shotgun (WGS) entry which is preliminary data.</text>
</comment>
<feature type="transmembrane region" description="Helical" evidence="7">
    <location>
        <begin position="82"/>
        <end position="104"/>
    </location>
</feature>
<dbReference type="GO" id="GO:0005886">
    <property type="term" value="C:plasma membrane"/>
    <property type="evidence" value="ECO:0007669"/>
    <property type="project" value="TreeGrafter"/>
</dbReference>
<evidence type="ECO:0000256" key="3">
    <source>
        <dbReference type="ARBA" id="ARBA00022692"/>
    </source>
</evidence>
<evidence type="ECO:0008006" key="9">
    <source>
        <dbReference type="Google" id="ProtNLM"/>
    </source>
</evidence>
<dbReference type="PANTHER" id="PTHR30586:SF1">
    <property type="entry name" value="NA(+)-TRANSLOCATING NADH-QUINONE REDUCTASE SUBUNIT D"/>
    <property type="match status" value="1"/>
</dbReference>
<feature type="transmembrane region" description="Helical" evidence="7">
    <location>
        <begin position="140"/>
        <end position="160"/>
    </location>
</feature>
<evidence type="ECO:0000256" key="4">
    <source>
        <dbReference type="ARBA" id="ARBA00022967"/>
    </source>
</evidence>
<keyword evidence="6 7" id="KW-0472">Membrane</keyword>
<evidence type="ECO:0000256" key="6">
    <source>
        <dbReference type="ARBA" id="ARBA00023136"/>
    </source>
</evidence>
<keyword evidence="4" id="KW-1278">Translocase</keyword>
<accession>A0A0F9KVT7</accession>
<dbReference type="AlphaFoldDB" id="A0A0F9KVT7"/>
<feature type="transmembrane region" description="Helical" evidence="7">
    <location>
        <begin position="31"/>
        <end position="61"/>
    </location>
</feature>
<dbReference type="InterPro" id="IPR003667">
    <property type="entry name" value="NqrDE/RnfAE"/>
</dbReference>
<dbReference type="GO" id="GO:0012505">
    <property type="term" value="C:endomembrane system"/>
    <property type="evidence" value="ECO:0007669"/>
    <property type="project" value="UniProtKB-SubCell"/>
</dbReference>
<organism evidence="8">
    <name type="scientific">marine sediment metagenome</name>
    <dbReference type="NCBI Taxonomy" id="412755"/>
    <lineage>
        <taxon>unclassified sequences</taxon>
        <taxon>metagenomes</taxon>
        <taxon>ecological metagenomes</taxon>
    </lineage>
</organism>
<evidence type="ECO:0000256" key="2">
    <source>
        <dbReference type="ARBA" id="ARBA00022448"/>
    </source>
</evidence>
<evidence type="ECO:0000256" key="1">
    <source>
        <dbReference type="ARBA" id="ARBA00004127"/>
    </source>
</evidence>
<name>A0A0F9KVT7_9ZZZZ</name>
<protein>
    <recommendedName>
        <fullName evidence="9">NADH:ubiquinone reductase (Na(+)-transporting) subunit D</fullName>
    </recommendedName>
</protein>
<dbReference type="PIRSF" id="PIRSF006102">
    <property type="entry name" value="NQR_DE"/>
    <property type="match status" value="1"/>
</dbReference>
<evidence type="ECO:0000256" key="7">
    <source>
        <dbReference type="SAM" id="Phobius"/>
    </source>
</evidence>
<gene>
    <name evidence="8" type="ORF">LCGC14_1355640</name>
</gene>